<feature type="DNA-binding region" description="H-T-H motif" evidence="4">
    <location>
        <begin position="31"/>
        <end position="50"/>
    </location>
</feature>
<dbReference type="PROSITE" id="PS50977">
    <property type="entry name" value="HTH_TETR_2"/>
    <property type="match status" value="1"/>
</dbReference>
<evidence type="ECO:0000313" key="7">
    <source>
        <dbReference type="Proteomes" id="UP000633509"/>
    </source>
</evidence>
<dbReference type="InterPro" id="IPR036271">
    <property type="entry name" value="Tet_transcr_reg_TetR-rel_C_sf"/>
</dbReference>
<evidence type="ECO:0000256" key="3">
    <source>
        <dbReference type="ARBA" id="ARBA00023163"/>
    </source>
</evidence>
<evidence type="ECO:0000259" key="5">
    <source>
        <dbReference type="PROSITE" id="PS50977"/>
    </source>
</evidence>
<evidence type="ECO:0000256" key="1">
    <source>
        <dbReference type="ARBA" id="ARBA00023015"/>
    </source>
</evidence>
<gene>
    <name evidence="6" type="ORF">H4W80_000772</name>
</gene>
<comment type="caution">
    <text evidence="6">The sequence shown here is derived from an EMBL/GenBank/DDBJ whole genome shotgun (WGS) entry which is preliminary data.</text>
</comment>
<sequence length="206" mass="21852">MNAPRRADATENRARILQAAREVIANASEVRLNEIAKRAGVGQGTLYRHFPTREALLAEVYRKDVDDLVAAAPALLAEHAPLPALAGWLDRVAEYAKVKRGVFAAVEVGVWQDLSAHSLGPIGEALTTLLDAGKAEGVIRPDVDARDVILLIGYLTRLEPAEWDARAHHLLRVILDGLRGSTGLAPAGGSGLAAGRGAEPDLGVAR</sequence>
<dbReference type="Gene3D" id="1.10.357.10">
    <property type="entry name" value="Tetracycline Repressor, domain 2"/>
    <property type="match status" value="1"/>
</dbReference>
<dbReference type="Pfam" id="PF21597">
    <property type="entry name" value="TetR_C_43"/>
    <property type="match status" value="1"/>
</dbReference>
<dbReference type="SUPFAM" id="SSF48498">
    <property type="entry name" value="Tetracyclin repressor-like, C-terminal domain"/>
    <property type="match status" value="1"/>
</dbReference>
<dbReference type="InterPro" id="IPR009057">
    <property type="entry name" value="Homeodomain-like_sf"/>
</dbReference>
<keyword evidence="3" id="KW-0804">Transcription</keyword>
<evidence type="ECO:0000256" key="4">
    <source>
        <dbReference type="PROSITE-ProRule" id="PRU00335"/>
    </source>
</evidence>
<dbReference type="PANTHER" id="PTHR30055:SF234">
    <property type="entry name" value="HTH-TYPE TRANSCRIPTIONAL REGULATOR BETI"/>
    <property type="match status" value="1"/>
</dbReference>
<dbReference type="RefSeq" id="WP_192783783.1">
    <property type="nucleotide sequence ID" value="NZ_JADBEK010000001.1"/>
</dbReference>
<keyword evidence="2 4" id="KW-0238">DNA-binding</keyword>
<proteinExistence type="predicted"/>
<evidence type="ECO:0000313" key="6">
    <source>
        <dbReference type="EMBL" id="MBE1582514.1"/>
    </source>
</evidence>
<protein>
    <submittedName>
        <fullName evidence="6">AcrR family transcriptional regulator</fullName>
    </submittedName>
</protein>
<organism evidence="6 7">
    <name type="scientific">Nonomuraea angiospora</name>
    <dbReference type="NCBI Taxonomy" id="46172"/>
    <lineage>
        <taxon>Bacteria</taxon>
        <taxon>Bacillati</taxon>
        <taxon>Actinomycetota</taxon>
        <taxon>Actinomycetes</taxon>
        <taxon>Streptosporangiales</taxon>
        <taxon>Streptosporangiaceae</taxon>
        <taxon>Nonomuraea</taxon>
    </lineage>
</organism>
<accession>A0ABR9LPD5</accession>
<reference evidence="6 7" key="1">
    <citation type="submission" date="2020-10" db="EMBL/GenBank/DDBJ databases">
        <title>Sequencing the genomes of 1000 actinobacteria strains.</title>
        <authorList>
            <person name="Klenk H.-P."/>
        </authorList>
    </citation>
    <scope>NUCLEOTIDE SEQUENCE [LARGE SCALE GENOMIC DNA]</scope>
    <source>
        <strain evidence="6 7">DSM 43173</strain>
    </source>
</reference>
<dbReference type="InterPro" id="IPR050109">
    <property type="entry name" value="HTH-type_TetR-like_transc_reg"/>
</dbReference>
<dbReference type="InterPro" id="IPR049445">
    <property type="entry name" value="TetR_SbtR-like_C"/>
</dbReference>
<keyword evidence="1" id="KW-0805">Transcription regulation</keyword>
<keyword evidence="7" id="KW-1185">Reference proteome</keyword>
<feature type="domain" description="HTH tetR-type" evidence="5">
    <location>
        <begin position="10"/>
        <end position="68"/>
    </location>
</feature>
<dbReference type="EMBL" id="JADBEK010000001">
    <property type="protein sequence ID" value="MBE1582514.1"/>
    <property type="molecule type" value="Genomic_DNA"/>
</dbReference>
<evidence type="ECO:0000256" key="2">
    <source>
        <dbReference type="ARBA" id="ARBA00023125"/>
    </source>
</evidence>
<dbReference type="SUPFAM" id="SSF46689">
    <property type="entry name" value="Homeodomain-like"/>
    <property type="match status" value="1"/>
</dbReference>
<dbReference type="PANTHER" id="PTHR30055">
    <property type="entry name" value="HTH-TYPE TRANSCRIPTIONAL REGULATOR RUTR"/>
    <property type="match status" value="1"/>
</dbReference>
<dbReference type="Proteomes" id="UP000633509">
    <property type="component" value="Unassembled WGS sequence"/>
</dbReference>
<dbReference type="Pfam" id="PF00440">
    <property type="entry name" value="TetR_N"/>
    <property type="match status" value="1"/>
</dbReference>
<dbReference type="InterPro" id="IPR001647">
    <property type="entry name" value="HTH_TetR"/>
</dbReference>
<name>A0ABR9LPD5_9ACTN</name>